<dbReference type="Gene3D" id="3.90.1150.30">
    <property type="match status" value="1"/>
</dbReference>
<dbReference type="PANTHER" id="PTHR35145:SF1">
    <property type="entry name" value="CYTOPLASMIC PROTEIN"/>
    <property type="match status" value="1"/>
</dbReference>
<organism evidence="1 2">
    <name type="scientific">Candidatus Faeciplasma gallinarum</name>
    <dbReference type="NCBI Taxonomy" id="2840799"/>
    <lineage>
        <taxon>Bacteria</taxon>
        <taxon>Bacillati</taxon>
        <taxon>Bacillota</taxon>
        <taxon>Clostridia</taxon>
        <taxon>Eubacteriales</taxon>
        <taxon>Oscillospiraceae</taxon>
        <taxon>Oscillospiraceae incertae sedis</taxon>
        <taxon>Candidatus Faeciplasma</taxon>
    </lineage>
</organism>
<gene>
    <name evidence="1" type="ORF">IAD01_05765</name>
</gene>
<dbReference type="Proteomes" id="UP000823982">
    <property type="component" value="Unassembled WGS sequence"/>
</dbReference>
<evidence type="ECO:0000313" key="1">
    <source>
        <dbReference type="EMBL" id="HIS24892.1"/>
    </source>
</evidence>
<keyword evidence="1" id="KW-0238">DNA-binding</keyword>
<sequence>MTDTEVQGDFFTAGTVPNREFVLRFCKEKYGTEPEYLWMDEPTFAVLRHGDNKKWYALLMSVSRSKLGVSGSADAKDPDAKADILNVKCDPTLVSSLVSEPGYRVAYHMNKTKWLSIYLDGRVSPQQIAYLLDLSFKLTQNKSARK</sequence>
<reference evidence="1" key="2">
    <citation type="journal article" date="2021" name="PeerJ">
        <title>Extensive microbial diversity within the chicken gut microbiome revealed by metagenomics and culture.</title>
        <authorList>
            <person name="Gilroy R."/>
            <person name="Ravi A."/>
            <person name="Getino M."/>
            <person name="Pursley I."/>
            <person name="Horton D.L."/>
            <person name="Alikhan N.F."/>
            <person name="Baker D."/>
            <person name="Gharbi K."/>
            <person name="Hall N."/>
            <person name="Watson M."/>
            <person name="Adriaenssens E.M."/>
            <person name="Foster-Nyarko E."/>
            <person name="Jarju S."/>
            <person name="Secka A."/>
            <person name="Antonio M."/>
            <person name="Oren A."/>
            <person name="Chaudhuri R.R."/>
            <person name="La Ragione R."/>
            <person name="Hildebrand F."/>
            <person name="Pallen M.J."/>
        </authorList>
    </citation>
    <scope>NUCLEOTIDE SEQUENCE</scope>
    <source>
        <strain evidence="1">CHK157-1446</strain>
    </source>
</reference>
<protein>
    <submittedName>
        <fullName evidence="1">MmcQ/YjbR family DNA-binding protein</fullName>
    </submittedName>
</protein>
<dbReference type="PANTHER" id="PTHR35145">
    <property type="entry name" value="CYTOPLASMIC PROTEIN-RELATED"/>
    <property type="match status" value="1"/>
</dbReference>
<dbReference type="InterPro" id="IPR007351">
    <property type="entry name" value="YjbR"/>
</dbReference>
<name>A0A9D1EPV9_9FIRM</name>
<dbReference type="GO" id="GO:0003677">
    <property type="term" value="F:DNA binding"/>
    <property type="evidence" value="ECO:0007669"/>
    <property type="project" value="UniProtKB-KW"/>
</dbReference>
<evidence type="ECO:0000313" key="2">
    <source>
        <dbReference type="Proteomes" id="UP000823982"/>
    </source>
</evidence>
<proteinExistence type="predicted"/>
<dbReference type="Pfam" id="PF04237">
    <property type="entry name" value="YjbR"/>
    <property type="match status" value="1"/>
</dbReference>
<accession>A0A9D1EPV9</accession>
<dbReference type="InterPro" id="IPR038056">
    <property type="entry name" value="YjbR-like_sf"/>
</dbReference>
<dbReference type="SUPFAM" id="SSF142906">
    <property type="entry name" value="YjbR-like"/>
    <property type="match status" value="1"/>
</dbReference>
<comment type="caution">
    <text evidence="1">The sequence shown here is derived from an EMBL/GenBank/DDBJ whole genome shotgun (WGS) entry which is preliminary data.</text>
</comment>
<dbReference type="InterPro" id="IPR058532">
    <property type="entry name" value="YjbR/MT2646/Rv2570-like"/>
</dbReference>
<dbReference type="AlphaFoldDB" id="A0A9D1EPV9"/>
<dbReference type="EMBL" id="DVIR01000056">
    <property type="protein sequence ID" value="HIS24892.1"/>
    <property type="molecule type" value="Genomic_DNA"/>
</dbReference>
<reference evidence="1" key="1">
    <citation type="submission" date="2020-10" db="EMBL/GenBank/DDBJ databases">
        <authorList>
            <person name="Gilroy R."/>
        </authorList>
    </citation>
    <scope>NUCLEOTIDE SEQUENCE</scope>
    <source>
        <strain evidence="1">CHK157-1446</strain>
    </source>
</reference>